<keyword evidence="4" id="KW-1185">Reference proteome</keyword>
<feature type="transmembrane region" description="Helical" evidence="2">
    <location>
        <begin position="264"/>
        <end position="285"/>
    </location>
</feature>
<name>A0A8S3V3W0_MYTED</name>
<proteinExistence type="predicted"/>
<dbReference type="EMBL" id="CAJPWZ010003073">
    <property type="protein sequence ID" value="CAG2251015.1"/>
    <property type="molecule type" value="Genomic_DNA"/>
</dbReference>
<evidence type="ECO:0000256" key="2">
    <source>
        <dbReference type="SAM" id="Phobius"/>
    </source>
</evidence>
<evidence type="ECO:0000313" key="3">
    <source>
        <dbReference type="EMBL" id="CAG2251015.1"/>
    </source>
</evidence>
<comment type="caution">
    <text evidence="3">The sequence shown here is derived from an EMBL/GenBank/DDBJ whole genome shotgun (WGS) entry which is preliminary data.</text>
</comment>
<dbReference type="AlphaFoldDB" id="A0A8S3V3W0"/>
<evidence type="ECO:0000256" key="1">
    <source>
        <dbReference type="SAM" id="MobiDB-lite"/>
    </source>
</evidence>
<feature type="region of interest" description="Disordered" evidence="1">
    <location>
        <begin position="1"/>
        <end position="37"/>
    </location>
</feature>
<feature type="compositionally biased region" description="Polar residues" evidence="1">
    <location>
        <begin position="1"/>
        <end position="20"/>
    </location>
</feature>
<keyword evidence="2" id="KW-0812">Transmembrane</keyword>
<organism evidence="3 4">
    <name type="scientific">Mytilus edulis</name>
    <name type="common">Blue mussel</name>
    <dbReference type="NCBI Taxonomy" id="6550"/>
    <lineage>
        <taxon>Eukaryota</taxon>
        <taxon>Metazoa</taxon>
        <taxon>Spiralia</taxon>
        <taxon>Lophotrochozoa</taxon>
        <taxon>Mollusca</taxon>
        <taxon>Bivalvia</taxon>
        <taxon>Autobranchia</taxon>
        <taxon>Pteriomorphia</taxon>
        <taxon>Mytilida</taxon>
        <taxon>Mytiloidea</taxon>
        <taxon>Mytilidae</taxon>
        <taxon>Mytilinae</taxon>
        <taxon>Mytilus</taxon>
    </lineage>
</organism>
<dbReference type="OrthoDB" id="6136296at2759"/>
<sequence length="412" mass="46229">MTSNDQIMPTVNPTYTPSSRPSKHENHQKANLVKAPGGSNLSTTHAVYFDNRTDDKAIKLCPIQQPGIQTNKHESNTYSHLRTTTDDSDDMYDHTVRNAVRNTCDGDYGVAHIRITEDDYNVSGTIIIHSPKRKTLFTPSYQTVHLFIILRGCKALHPNTGGRIRCPAFHNITIADVSYGDSDCPANKPPRQNIEHFKDQCNDRNTCYVRNDYYLLRIASIYFHCKDENAMTYIEISTKSHDRNSRPVDFTSTESPGNKHNETIAGGIVGGVLLSICIIVGVVLLRRRICTTSDKEQVMTNLNPTFDPTHGQTHPDSNQQDHLMSSPDALYVATSHAVNVDNTTNGDSNTYSHIRNNVDDSDVMYDHTIRHHIHNACDGDYGIAHRRVTDDDYDVSGNYSQSFSKVADPVYN</sequence>
<evidence type="ECO:0000313" key="4">
    <source>
        <dbReference type="Proteomes" id="UP000683360"/>
    </source>
</evidence>
<keyword evidence="2" id="KW-1133">Transmembrane helix</keyword>
<accession>A0A8S3V3W0</accession>
<keyword evidence="2" id="KW-0472">Membrane</keyword>
<evidence type="ECO:0008006" key="5">
    <source>
        <dbReference type="Google" id="ProtNLM"/>
    </source>
</evidence>
<gene>
    <name evidence="3" type="ORF">MEDL_62718</name>
</gene>
<dbReference type="Proteomes" id="UP000683360">
    <property type="component" value="Unassembled WGS sequence"/>
</dbReference>
<protein>
    <recommendedName>
        <fullName evidence="5">SUEL-type lectin domain-containing protein</fullName>
    </recommendedName>
</protein>
<reference evidence="3" key="1">
    <citation type="submission" date="2021-03" db="EMBL/GenBank/DDBJ databases">
        <authorList>
            <person name="Bekaert M."/>
        </authorList>
    </citation>
    <scope>NUCLEOTIDE SEQUENCE</scope>
</reference>